<feature type="transmembrane region" description="Helical" evidence="1">
    <location>
        <begin position="70"/>
        <end position="91"/>
    </location>
</feature>
<dbReference type="InterPro" id="IPR002823">
    <property type="entry name" value="DUF112_TM"/>
</dbReference>
<feature type="domain" description="DUF112" evidence="2">
    <location>
        <begin position="17"/>
        <end position="441"/>
    </location>
</feature>
<organism evidence="3 4">
    <name type="scientific">Marinibaculum pumilum</name>
    <dbReference type="NCBI Taxonomy" id="1766165"/>
    <lineage>
        <taxon>Bacteria</taxon>
        <taxon>Pseudomonadati</taxon>
        <taxon>Pseudomonadota</taxon>
        <taxon>Alphaproteobacteria</taxon>
        <taxon>Rhodospirillales</taxon>
        <taxon>Rhodospirillaceae</taxon>
        <taxon>Marinibaculum</taxon>
    </lineage>
</organism>
<feature type="transmembrane region" description="Helical" evidence="1">
    <location>
        <begin position="201"/>
        <end position="220"/>
    </location>
</feature>
<reference evidence="4" key="1">
    <citation type="journal article" date="2019" name="Int. J. Syst. Evol. Microbiol.">
        <title>The Global Catalogue of Microorganisms (GCM) 10K type strain sequencing project: providing services to taxonomists for standard genome sequencing and annotation.</title>
        <authorList>
            <consortium name="The Broad Institute Genomics Platform"/>
            <consortium name="The Broad Institute Genome Sequencing Center for Infectious Disease"/>
            <person name="Wu L."/>
            <person name="Ma J."/>
        </authorList>
    </citation>
    <scope>NUCLEOTIDE SEQUENCE [LARGE SCALE GENOMIC DNA]</scope>
    <source>
        <strain evidence="4">KCTC 42964</strain>
    </source>
</reference>
<dbReference type="Pfam" id="PF01970">
    <property type="entry name" value="TctA"/>
    <property type="match status" value="1"/>
</dbReference>
<dbReference type="PANTHER" id="PTHR35342:SF5">
    <property type="entry name" value="TRICARBOXYLIC TRANSPORT PROTEIN"/>
    <property type="match status" value="1"/>
</dbReference>
<keyword evidence="4" id="KW-1185">Reference proteome</keyword>
<evidence type="ECO:0000313" key="4">
    <source>
        <dbReference type="Proteomes" id="UP001595528"/>
    </source>
</evidence>
<gene>
    <name evidence="3" type="ORF">ACFOGJ_11495</name>
</gene>
<feature type="transmembrane region" description="Helical" evidence="1">
    <location>
        <begin position="40"/>
        <end position="64"/>
    </location>
</feature>
<feature type="transmembrane region" description="Helical" evidence="1">
    <location>
        <begin position="358"/>
        <end position="376"/>
    </location>
</feature>
<feature type="transmembrane region" description="Helical" evidence="1">
    <location>
        <begin position="319"/>
        <end position="346"/>
    </location>
</feature>
<feature type="transmembrane region" description="Helical" evidence="1">
    <location>
        <begin position="433"/>
        <end position="453"/>
    </location>
</feature>
<dbReference type="RefSeq" id="WP_379900396.1">
    <property type="nucleotide sequence ID" value="NZ_JBHRTR010000025.1"/>
</dbReference>
<sequence length="511" mass="52913">MEQLLAALPMAFEPMVLAMAAAGLVIGIVIGAIPGLNVPLAVAVALPVTFSLEPLAGLAMLVGIYKGGTYAGSLSAVLIGIPGTPAAAATALDGAPLMRAGQAGKALKMSLYASIIGSFISDLALIFFALPMAMAALSFGPAENFALGIFSLTLIAVLSEGMMLKGLISGALGIFLATFGIDPLTGDFRLTFGVTEISAGWNFIALVMGVFAVAEGFAMVERKVRKGEAPAPVARVRLSDPDHSLTRAEWRASAPSILRSAPIGVAIGAVPGLGSAIAAFLTYGLARTFSRDPGRFGKGAVEGVAAAETGNSSVTSSTFIPLLTLGIPGDVITAIMLGAFMIHGLVPGPTLFTESGDFVTAYFVVMVLTTLLHLVIGRAGMSLFIQAVRVPTDILFPVVLLLCFTGVYVATNSFFDLYVMLGFGLLGYGMNKLGFPVAPLLIGFILGPLVEVGMRQSLILSRGSLDIFIDRPIAGLFLGMAAITLAWVGWRELRGPRAPKKTEAETGDSAR</sequence>
<keyword evidence="1" id="KW-0812">Transmembrane</keyword>
<feature type="transmembrane region" description="Helical" evidence="1">
    <location>
        <begin position="164"/>
        <end position="181"/>
    </location>
</feature>
<dbReference type="EMBL" id="JBHRTR010000025">
    <property type="protein sequence ID" value="MFC3227860.1"/>
    <property type="molecule type" value="Genomic_DNA"/>
</dbReference>
<comment type="caution">
    <text evidence="3">The sequence shown here is derived from an EMBL/GenBank/DDBJ whole genome shotgun (WGS) entry which is preliminary data.</text>
</comment>
<keyword evidence="1" id="KW-1133">Transmembrane helix</keyword>
<dbReference type="PANTHER" id="PTHR35342">
    <property type="entry name" value="TRICARBOXYLIC TRANSPORT PROTEIN"/>
    <property type="match status" value="1"/>
</dbReference>
<accession>A0ABV7KZM6</accession>
<keyword evidence="1" id="KW-0472">Membrane</keyword>
<feature type="transmembrane region" description="Helical" evidence="1">
    <location>
        <begin position="111"/>
        <end position="130"/>
    </location>
</feature>
<feature type="transmembrane region" description="Helical" evidence="1">
    <location>
        <begin position="263"/>
        <end position="286"/>
    </location>
</feature>
<evidence type="ECO:0000256" key="1">
    <source>
        <dbReference type="SAM" id="Phobius"/>
    </source>
</evidence>
<feature type="transmembrane region" description="Helical" evidence="1">
    <location>
        <begin position="15"/>
        <end position="33"/>
    </location>
</feature>
<proteinExistence type="predicted"/>
<evidence type="ECO:0000259" key="2">
    <source>
        <dbReference type="Pfam" id="PF01970"/>
    </source>
</evidence>
<name>A0ABV7KZM6_9PROT</name>
<dbReference type="Proteomes" id="UP001595528">
    <property type="component" value="Unassembled WGS sequence"/>
</dbReference>
<feature type="transmembrane region" description="Helical" evidence="1">
    <location>
        <begin position="473"/>
        <end position="490"/>
    </location>
</feature>
<evidence type="ECO:0000313" key="3">
    <source>
        <dbReference type="EMBL" id="MFC3227860.1"/>
    </source>
</evidence>
<protein>
    <submittedName>
        <fullName evidence="3">Tripartite tricarboxylate transporter permease</fullName>
    </submittedName>
</protein>
<feature type="transmembrane region" description="Helical" evidence="1">
    <location>
        <begin position="396"/>
        <end position="421"/>
    </location>
</feature>